<gene>
    <name evidence="1" type="ORF">KSB_60270</name>
</gene>
<keyword evidence="2" id="KW-1185">Reference proteome</keyword>
<comment type="caution">
    <text evidence="1">The sequence shown here is derived from an EMBL/GenBank/DDBJ whole genome shotgun (WGS) entry which is preliminary data.</text>
</comment>
<proteinExistence type="predicted"/>
<evidence type="ECO:0000313" key="2">
    <source>
        <dbReference type="Proteomes" id="UP000654345"/>
    </source>
</evidence>
<evidence type="ECO:0000313" key="1">
    <source>
        <dbReference type="EMBL" id="GHO57552.1"/>
    </source>
</evidence>
<dbReference type="EMBL" id="BNJG01000002">
    <property type="protein sequence ID" value="GHO57552.1"/>
    <property type="molecule type" value="Genomic_DNA"/>
</dbReference>
<dbReference type="Proteomes" id="UP000654345">
    <property type="component" value="Unassembled WGS sequence"/>
</dbReference>
<reference evidence="1 2" key="1">
    <citation type="journal article" date="2021" name="Int. J. Syst. Evol. Microbiol.">
        <title>Reticulibacter mediterranei gen. nov., sp. nov., within the new family Reticulibacteraceae fam. nov., and Ktedonospora formicarum gen. nov., sp. nov., Ktedonobacter robiniae sp. nov., Dictyobacter formicarum sp. nov. and Dictyobacter arantiisoli sp. nov., belonging to the class Ktedonobacteria.</title>
        <authorList>
            <person name="Yabe S."/>
            <person name="Zheng Y."/>
            <person name="Wang C.M."/>
            <person name="Sakai Y."/>
            <person name="Abe K."/>
            <person name="Yokota A."/>
            <person name="Donadio S."/>
            <person name="Cavaletti L."/>
            <person name="Monciardini P."/>
        </authorList>
    </citation>
    <scope>NUCLEOTIDE SEQUENCE [LARGE SCALE GENOMIC DNA]</scope>
    <source>
        <strain evidence="1 2">SOSP1-30</strain>
    </source>
</reference>
<accession>A0ABQ3UYX0</accession>
<organism evidence="1 2">
    <name type="scientific">Ktedonobacter robiniae</name>
    <dbReference type="NCBI Taxonomy" id="2778365"/>
    <lineage>
        <taxon>Bacteria</taxon>
        <taxon>Bacillati</taxon>
        <taxon>Chloroflexota</taxon>
        <taxon>Ktedonobacteria</taxon>
        <taxon>Ktedonobacterales</taxon>
        <taxon>Ktedonobacteraceae</taxon>
        <taxon>Ktedonobacter</taxon>
    </lineage>
</organism>
<name>A0ABQ3UYX0_9CHLR</name>
<sequence>MAALLLIELQSGCEAVQNLIRNANVSALFEPRIPIDAHADQLGKLFARKSARSSPRIRWKAKLFWTQTRATAFEEIA</sequence>
<protein>
    <submittedName>
        <fullName evidence="1">Uncharacterized protein</fullName>
    </submittedName>
</protein>